<evidence type="ECO:0000313" key="1">
    <source>
        <dbReference type="EMBL" id="TGZ73941.1"/>
    </source>
</evidence>
<reference evidence="1 2" key="1">
    <citation type="journal article" date="2019" name="BMC Genomics">
        <title>New insights from Opisthorchis felineus genome: update on genomics of the epidemiologically important liver flukes.</title>
        <authorList>
            <person name="Ershov N.I."/>
            <person name="Mordvinov V.A."/>
            <person name="Prokhortchouk E.B."/>
            <person name="Pakharukova M.Y."/>
            <person name="Gunbin K.V."/>
            <person name="Ustyantsev K."/>
            <person name="Genaev M.A."/>
            <person name="Blinov A.G."/>
            <person name="Mazur A."/>
            <person name="Boulygina E."/>
            <person name="Tsygankova S."/>
            <person name="Khrameeva E."/>
            <person name="Chekanov N."/>
            <person name="Fan G."/>
            <person name="Xiao A."/>
            <person name="Zhang H."/>
            <person name="Xu X."/>
            <person name="Yang H."/>
            <person name="Solovyev V."/>
            <person name="Lee S.M."/>
            <person name="Liu X."/>
            <person name="Afonnikov D.A."/>
            <person name="Skryabin K.G."/>
        </authorList>
    </citation>
    <scope>NUCLEOTIDE SEQUENCE [LARGE SCALE GENOMIC DNA]</scope>
    <source>
        <strain evidence="1">AK-0245</strain>
        <tissue evidence="1">Whole organism</tissue>
    </source>
</reference>
<dbReference type="Proteomes" id="UP000308267">
    <property type="component" value="Unassembled WGS sequence"/>
</dbReference>
<accession>A0A4S2MBJ7</accession>
<sequence length="147" mass="16759">ERIETVHLFLAKLPHLHRVCLSHVMKHLDFVWSHQRKLQAYLATEPQELKNATSGSRLQHLCKPNSWLLVFRQILIRPPWPLLTDFAVGLEVHLRALQAVFLTLATTSGDTAPLGPAILNLPLPTKSLAEDSAENRCDVDKYKRRDD</sequence>
<dbReference type="STRING" id="147828.A0A4S2MBJ7"/>
<evidence type="ECO:0000313" key="2">
    <source>
        <dbReference type="Proteomes" id="UP000308267"/>
    </source>
</evidence>
<gene>
    <name evidence="1" type="ORF">CRM22_001224</name>
</gene>
<protein>
    <submittedName>
        <fullName evidence="1">Uncharacterized protein</fullName>
    </submittedName>
</protein>
<dbReference type="EMBL" id="SJOL01002300">
    <property type="protein sequence ID" value="TGZ73941.1"/>
    <property type="molecule type" value="Genomic_DNA"/>
</dbReference>
<name>A0A4S2MBJ7_OPIFE</name>
<proteinExistence type="predicted"/>
<comment type="caution">
    <text evidence="1">The sequence shown here is derived from an EMBL/GenBank/DDBJ whole genome shotgun (WGS) entry which is preliminary data.</text>
</comment>
<dbReference type="AlphaFoldDB" id="A0A4S2MBJ7"/>
<keyword evidence="2" id="KW-1185">Reference proteome</keyword>
<dbReference type="OrthoDB" id="3175255at2759"/>
<organism evidence="1 2">
    <name type="scientific">Opisthorchis felineus</name>
    <dbReference type="NCBI Taxonomy" id="147828"/>
    <lineage>
        <taxon>Eukaryota</taxon>
        <taxon>Metazoa</taxon>
        <taxon>Spiralia</taxon>
        <taxon>Lophotrochozoa</taxon>
        <taxon>Platyhelminthes</taxon>
        <taxon>Trematoda</taxon>
        <taxon>Digenea</taxon>
        <taxon>Opisthorchiida</taxon>
        <taxon>Opisthorchiata</taxon>
        <taxon>Opisthorchiidae</taxon>
        <taxon>Opisthorchis</taxon>
    </lineage>
</organism>
<feature type="non-terminal residue" evidence="1">
    <location>
        <position position="1"/>
    </location>
</feature>
<feature type="non-terminal residue" evidence="1">
    <location>
        <position position="147"/>
    </location>
</feature>